<gene>
    <name evidence="1" type="ORF">BpHYR1_043137</name>
</gene>
<dbReference type="EMBL" id="REGN01002272">
    <property type="protein sequence ID" value="RNA29151.1"/>
    <property type="molecule type" value="Genomic_DNA"/>
</dbReference>
<reference evidence="1 2" key="1">
    <citation type="journal article" date="2018" name="Sci. Rep.">
        <title>Genomic signatures of local adaptation to the degree of environmental predictability in rotifers.</title>
        <authorList>
            <person name="Franch-Gras L."/>
            <person name="Hahn C."/>
            <person name="Garcia-Roger E.M."/>
            <person name="Carmona M.J."/>
            <person name="Serra M."/>
            <person name="Gomez A."/>
        </authorList>
    </citation>
    <scope>NUCLEOTIDE SEQUENCE [LARGE SCALE GENOMIC DNA]</scope>
    <source>
        <strain evidence="1">HYR1</strain>
    </source>
</reference>
<accession>A0A3M7S005</accession>
<dbReference type="Proteomes" id="UP000276133">
    <property type="component" value="Unassembled WGS sequence"/>
</dbReference>
<sequence length="99" mass="11596">MAFVSLPFSLVYVFIDYMIFKDSQDLNTISINSIKINSFIINQLSTPVSKFPYYHLTPCYESIFTFLCLHQVKFSLQKTAKKSDIMKSKLLFLEENKFC</sequence>
<name>A0A3M7S005_BRAPC</name>
<evidence type="ECO:0000313" key="2">
    <source>
        <dbReference type="Proteomes" id="UP000276133"/>
    </source>
</evidence>
<protein>
    <submittedName>
        <fullName evidence="1">Uncharacterized protein</fullName>
    </submittedName>
</protein>
<comment type="caution">
    <text evidence="1">The sequence shown here is derived from an EMBL/GenBank/DDBJ whole genome shotgun (WGS) entry which is preliminary data.</text>
</comment>
<dbReference type="AlphaFoldDB" id="A0A3M7S005"/>
<keyword evidence="2" id="KW-1185">Reference proteome</keyword>
<organism evidence="1 2">
    <name type="scientific">Brachionus plicatilis</name>
    <name type="common">Marine rotifer</name>
    <name type="synonym">Brachionus muelleri</name>
    <dbReference type="NCBI Taxonomy" id="10195"/>
    <lineage>
        <taxon>Eukaryota</taxon>
        <taxon>Metazoa</taxon>
        <taxon>Spiralia</taxon>
        <taxon>Gnathifera</taxon>
        <taxon>Rotifera</taxon>
        <taxon>Eurotatoria</taxon>
        <taxon>Monogononta</taxon>
        <taxon>Pseudotrocha</taxon>
        <taxon>Ploima</taxon>
        <taxon>Brachionidae</taxon>
        <taxon>Brachionus</taxon>
    </lineage>
</organism>
<evidence type="ECO:0000313" key="1">
    <source>
        <dbReference type="EMBL" id="RNA29151.1"/>
    </source>
</evidence>
<proteinExistence type="predicted"/>